<organism evidence="3 4">
    <name type="scientific">Pseudoxanthomonas mexicana</name>
    <dbReference type="NCBI Taxonomy" id="128785"/>
    <lineage>
        <taxon>Bacteria</taxon>
        <taxon>Pseudomonadati</taxon>
        <taxon>Pseudomonadota</taxon>
        <taxon>Gammaproteobacteria</taxon>
        <taxon>Lysobacterales</taxon>
        <taxon>Lysobacteraceae</taxon>
        <taxon>Pseudoxanthomonas</taxon>
    </lineage>
</organism>
<dbReference type="SUPFAM" id="SSF74653">
    <property type="entry name" value="TolA/TonB C-terminal domain"/>
    <property type="match status" value="1"/>
</dbReference>
<feature type="region of interest" description="Disordered" evidence="1">
    <location>
        <begin position="226"/>
        <end position="252"/>
    </location>
</feature>
<evidence type="ECO:0000256" key="2">
    <source>
        <dbReference type="SAM" id="Phobius"/>
    </source>
</evidence>
<dbReference type="EMBL" id="CP060731">
    <property type="protein sequence ID" value="QNN79276.1"/>
    <property type="molecule type" value="Genomic_DNA"/>
</dbReference>
<dbReference type="GO" id="GO:0019534">
    <property type="term" value="F:toxin transmembrane transporter activity"/>
    <property type="evidence" value="ECO:0007669"/>
    <property type="project" value="InterPro"/>
</dbReference>
<feature type="compositionally biased region" description="Basic and acidic residues" evidence="1">
    <location>
        <begin position="109"/>
        <end position="118"/>
    </location>
</feature>
<feature type="compositionally biased region" description="Basic and acidic residues" evidence="1">
    <location>
        <begin position="176"/>
        <end position="197"/>
    </location>
</feature>
<name>A0A7G9TGQ1_PSEMX</name>
<dbReference type="Proteomes" id="UP000515838">
    <property type="component" value="Chromosome"/>
</dbReference>
<feature type="compositionally biased region" description="Pro residues" evidence="1">
    <location>
        <begin position="93"/>
        <end position="106"/>
    </location>
</feature>
<feature type="transmembrane region" description="Helical" evidence="2">
    <location>
        <begin position="20"/>
        <end position="41"/>
    </location>
</feature>
<keyword evidence="2" id="KW-0472">Membrane</keyword>
<dbReference type="InterPro" id="IPR014161">
    <property type="entry name" value="Tol-Pal_TolA"/>
</dbReference>
<evidence type="ECO:0000313" key="4">
    <source>
        <dbReference type="Proteomes" id="UP000515838"/>
    </source>
</evidence>
<feature type="compositionally biased region" description="Low complexity" evidence="1">
    <location>
        <begin position="228"/>
        <end position="238"/>
    </location>
</feature>
<protein>
    <submittedName>
        <fullName evidence="3">Cell envelope integrity protein TolA</fullName>
    </submittedName>
</protein>
<feature type="region of interest" description="Disordered" evidence="1">
    <location>
        <begin position="78"/>
        <end position="197"/>
    </location>
</feature>
<gene>
    <name evidence="3" type="primary">tolA</name>
    <name evidence="3" type="ORF">IAE60_07690</name>
</gene>
<dbReference type="Gene3D" id="3.30.1150.10">
    <property type="match status" value="1"/>
</dbReference>
<dbReference type="RefSeq" id="WP_187574435.1">
    <property type="nucleotide sequence ID" value="NZ_CP060731.1"/>
</dbReference>
<dbReference type="GO" id="GO:0016020">
    <property type="term" value="C:membrane"/>
    <property type="evidence" value="ECO:0007669"/>
    <property type="project" value="InterPro"/>
</dbReference>
<accession>A0A7G9TGQ1</accession>
<proteinExistence type="predicted"/>
<keyword evidence="2" id="KW-1133">Transmembrane helix</keyword>
<feature type="compositionally biased region" description="Basic and acidic residues" evidence="1">
    <location>
        <begin position="129"/>
        <end position="169"/>
    </location>
</feature>
<dbReference type="AlphaFoldDB" id="A0A7G9TGQ1"/>
<evidence type="ECO:0000313" key="3">
    <source>
        <dbReference type="EMBL" id="QNN79276.1"/>
    </source>
</evidence>
<dbReference type="GeneID" id="81470845"/>
<dbReference type="GO" id="GO:0043213">
    <property type="term" value="P:bacteriocin transport"/>
    <property type="evidence" value="ECO:0007669"/>
    <property type="project" value="InterPro"/>
</dbReference>
<dbReference type="Pfam" id="PF13103">
    <property type="entry name" value="TonB_2"/>
    <property type="match status" value="1"/>
</dbReference>
<evidence type="ECO:0000256" key="1">
    <source>
        <dbReference type="SAM" id="MobiDB-lite"/>
    </source>
</evidence>
<reference evidence="3 4" key="1">
    <citation type="submission" date="2020-08" db="EMBL/GenBank/DDBJ databases">
        <title>Streptomycin Non-resistant strain, P. mexicana.</title>
        <authorList>
            <person name="Ganesh-Kumar S."/>
            <person name="Zhe T."/>
            <person name="Yu Z."/>
            <person name="Min Y."/>
        </authorList>
    </citation>
    <scope>NUCLEOTIDE SEQUENCE [LARGE SCALE GENOMIC DNA]</scope>
    <source>
        <strain evidence="3 4">GTZY2</strain>
    </source>
</reference>
<keyword evidence="2" id="KW-0812">Transmembrane</keyword>
<sequence>MHAEVAPRHPAQRDEGLGRAIAWAVGLHLLLAVLLIVSPLLTWDRDRLNAAGAPTMEATLDASAADQRAVERALDFTPAPLPEPVEEPAPEDTVPPPQPIPEPSPQDAPVERQAEAQERIPVPDTTEQDEARLDAISQEKARQEQEAKRRQEQIDLTERKRQEQAEQQRRLAAQQEEDRQKRIAAEAQQKAEADKKRLEEIRRQRAQAAREAQLAEQKLRQLADARARQAAASANQSQYGQPAAPAGNGGTDADLRGRYAAAIQEAVLRQWTRPESVPVGTRCRVVITQLPGGEVMSAKVQPGCAMDAAGQDSVERAVLKAQPLPYRGYESVFARTLTLNFEARDR</sequence>
<dbReference type="NCBIfam" id="TIGR02794">
    <property type="entry name" value="tolA_full"/>
    <property type="match status" value="1"/>
</dbReference>